<organism evidence="2 3">
    <name type="scientific">Punica granatum</name>
    <name type="common">Pomegranate</name>
    <dbReference type="NCBI Taxonomy" id="22663"/>
    <lineage>
        <taxon>Eukaryota</taxon>
        <taxon>Viridiplantae</taxon>
        <taxon>Streptophyta</taxon>
        <taxon>Embryophyta</taxon>
        <taxon>Tracheophyta</taxon>
        <taxon>Spermatophyta</taxon>
        <taxon>Magnoliopsida</taxon>
        <taxon>eudicotyledons</taxon>
        <taxon>Gunneridae</taxon>
        <taxon>Pentapetalae</taxon>
        <taxon>rosids</taxon>
        <taxon>malvids</taxon>
        <taxon>Myrtales</taxon>
        <taxon>Lythraceae</taxon>
        <taxon>Punica</taxon>
    </lineage>
</organism>
<gene>
    <name evidence="2" type="ORF">CDL15_Pgr009159</name>
</gene>
<sequence length="221" mass="25949">MQKLRNKSGRKNSPRNRETLKGLFLDRAGTRCWELHMKNLRSEMDLGAQKHVGYEVWSNLPKSIEKNSPRKRETLKGLFLDRAGTRCWELQMKNLRSKMDLGGRKHVGYEVWSNLPKSIEKNSPRKRETLKGLFLDRAGTRCWELQMKNLRSKMDLGGRKHVGYEVWSNLPKSREKNSPRNRETLKGLFLDRAGTRCWELHMKNLRSEMDLGGRKHVGYEV</sequence>
<accession>A0A218WKZ3</accession>
<dbReference type="Proteomes" id="UP000197138">
    <property type="component" value="Unassembled WGS sequence"/>
</dbReference>
<evidence type="ECO:0000256" key="1">
    <source>
        <dbReference type="SAM" id="MobiDB-lite"/>
    </source>
</evidence>
<dbReference type="AlphaFoldDB" id="A0A218WKZ3"/>
<evidence type="ECO:0000313" key="2">
    <source>
        <dbReference type="EMBL" id="OWM72702.1"/>
    </source>
</evidence>
<protein>
    <submittedName>
        <fullName evidence="2">Uncharacterized protein</fullName>
    </submittedName>
</protein>
<name>A0A218WKZ3_PUNGR</name>
<feature type="compositionally biased region" description="Basic residues" evidence="1">
    <location>
        <begin position="1"/>
        <end position="14"/>
    </location>
</feature>
<reference evidence="3" key="1">
    <citation type="journal article" date="2017" name="Plant J.">
        <title>The pomegranate (Punica granatum L.) genome and the genomics of punicalagin biosynthesis.</title>
        <authorList>
            <person name="Qin G."/>
            <person name="Xu C."/>
            <person name="Ming R."/>
            <person name="Tang H."/>
            <person name="Guyot R."/>
            <person name="Kramer E.M."/>
            <person name="Hu Y."/>
            <person name="Yi X."/>
            <person name="Qi Y."/>
            <person name="Xu X."/>
            <person name="Gao Z."/>
            <person name="Pan H."/>
            <person name="Jian J."/>
            <person name="Tian Y."/>
            <person name="Yue Z."/>
            <person name="Xu Y."/>
        </authorList>
    </citation>
    <scope>NUCLEOTIDE SEQUENCE [LARGE SCALE GENOMIC DNA]</scope>
    <source>
        <strain evidence="3">cv. Dabenzi</strain>
    </source>
</reference>
<proteinExistence type="predicted"/>
<evidence type="ECO:0000313" key="3">
    <source>
        <dbReference type="Proteomes" id="UP000197138"/>
    </source>
</evidence>
<comment type="caution">
    <text evidence="2">The sequence shown here is derived from an EMBL/GenBank/DDBJ whole genome shotgun (WGS) entry which is preliminary data.</text>
</comment>
<dbReference type="EMBL" id="MTKT01004263">
    <property type="protein sequence ID" value="OWM72702.1"/>
    <property type="molecule type" value="Genomic_DNA"/>
</dbReference>
<feature type="region of interest" description="Disordered" evidence="1">
    <location>
        <begin position="1"/>
        <end position="20"/>
    </location>
</feature>